<keyword evidence="4" id="KW-1185">Reference proteome</keyword>
<gene>
    <name evidence="3" type="ORF">GOAMR_59_00040</name>
</gene>
<dbReference type="Proteomes" id="UP000006023">
    <property type="component" value="Unassembled WGS sequence"/>
</dbReference>
<keyword evidence="2" id="KW-0472">Membrane</keyword>
<comment type="caution">
    <text evidence="3">The sequence shown here is derived from an EMBL/GenBank/DDBJ whole genome shotgun (WGS) entry which is preliminary data.</text>
</comment>
<protein>
    <recommendedName>
        <fullName evidence="5">Integral membrane protein</fullName>
    </recommendedName>
</protein>
<organism evidence="3 4">
    <name type="scientific">Gordonia amarae NBRC 15530</name>
    <dbReference type="NCBI Taxonomy" id="1075090"/>
    <lineage>
        <taxon>Bacteria</taxon>
        <taxon>Bacillati</taxon>
        <taxon>Actinomycetota</taxon>
        <taxon>Actinomycetes</taxon>
        <taxon>Mycobacteriales</taxon>
        <taxon>Gordoniaceae</taxon>
        <taxon>Gordonia</taxon>
    </lineage>
</organism>
<keyword evidence="2" id="KW-0812">Transmembrane</keyword>
<evidence type="ECO:0000313" key="4">
    <source>
        <dbReference type="Proteomes" id="UP000006023"/>
    </source>
</evidence>
<proteinExistence type="predicted"/>
<feature type="compositionally biased region" description="Low complexity" evidence="1">
    <location>
        <begin position="164"/>
        <end position="175"/>
    </location>
</feature>
<feature type="transmembrane region" description="Helical" evidence="2">
    <location>
        <begin position="118"/>
        <end position="136"/>
    </location>
</feature>
<feature type="transmembrane region" description="Helical" evidence="2">
    <location>
        <begin position="31"/>
        <end position="52"/>
    </location>
</feature>
<sequence>MSESRPGSYGGADVPSADVPAAGGVPRYVRIAGAITMAQGAVAIIVAVVLVIREAAGHEEAAISGYGTAAWFGIIFGGVLAGGAALWFGRRWGRAISVVAQILLLPVSYYLVTSGQAVFGVPLALIAIAVLVMLFMPSSVQWLASDYAPDAHLEAPRAAGGGTSPKAGKPSASGKPAGGGTSGKGAQRRKRR</sequence>
<dbReference type="eggNOG" id="ENOG5033KSC">
    <property type="taxonomic scope" value="Bacteria"/>
</dbReference>
<dbReference type="STRING" id="1075090.GOAMR_59_00040"/>
<dbReference type="AlphaFoldDB" id="G7GSY0"/>
<accession>G7GSY0</accession>
<feature type="region of interest" description="Disordered" evidence="1">
    <location>
        <begin position="155"/>
        <end position="192"/>
    </location>
</feature>
<evidence type="ECO:0008006" key="5">
    <source>
        <dbReference type="Google" id="ProtNLM"/>
    </source>
</evidence>
<dbReference type="EMBL" id="BAED01000059">
    <property type="protein sequence ID" value="GAB06705.1"/>
    <property type="molecule type" value="Genomic_DNA"/>
</dbReference>
<name>G7GSY0_9ACTN</name>
<evidence type="ECO:0000256" key="1">
    <source>
        <dbReference type="SAM" id="MobiDB-lite"/>
    </source>
</evidence>
<feature type="transmembrane region" description="Helical" evidence="2">
    <location>
        <begin position="95"/>
        <end position="112"/>
    </location>
</feature>
<dbReference type="RefSeq" id="WP_005190254.1">
    <property type="nucleotide sequence ID" value="NZ_BAED01000059.1"/>
</dbReference>
<evidence type="ECO:0000256" key="2">
    <source>
        <dbReference type="SAM" id="Phobius"/>
    </source>
</evidence>
<feature type="transmembrane region" description="Helical" evidence="2">
    <location>
        <begin position="64"/>
        <end position="88"/>
    </location>
</feature>
<keyword evidence="2" id="KW-1133">Transmembrane helix</keyword>
<evidence type="ECO:0000313" key="3">
    <source>
        <dbReference type="EMBL" id="GAB06705.1"/>
    </source>
</evidence>
<reference evidence="3 4" key="1">
    <citation type="submission" date="2011-11" db="EMBL/GenBank/DDBJ databases">
        <title>Whole genome shotgun sequence of Gordonia amarae NBRC 15530.</title>
        <authorList>
            <person name="Takarada H."/>
            <person name="Hosoyama A."/>
            <person name="Tsuchikane K."/>
            <person name="Katsumata H."/>
            <person name="Yamazaki S."/>
            <person name="Fujita N."/>
        </authorList>
    </citation>
    <scope>NUCLEOTIDE SEQUENCE [LARGE SCALE GENOMIC DNA]</scope>
    <source>
        <strain evidence="3 4">NBRC 15530</strain>
    </source>
</reference>